<evidence type="ECO:0000259" key="8">
    <source>
        <dbReference type="SMART" id="SM00382"/>
    </source>
</evidence>
<dbReference type="InterPro" id="IPR047854">
    <property type="entry name" value="RFC_lid"/>
</dbReference>
<dbReference type="HAMAP" id="MF_01508">
    <property type="entry name" value="RfcL"/>
    <property type="match status" value="1"/>
</dbReference>
<name>A0A7J3JRP3_9CREN</name>
<dbReference type="CDD" id="cd00009">
    <property type="entry name" value="AAA"/>
    <property type="match status" value="1"/>
</dbReference>
<accession>A0A7J3JRP3</accession>
<dbReference type="GO" id="GO:0006260">
    <property type="term" value="P:DNA replication"/>
    <property type="evidence" value="ECO:0007669"/>
    <property type="project" value="UniProtKB-UniRule"/>
</dbReference>
<dbReference type="Pfam" id="PF21960">
    <property type="entry name" value="RCF1-5-like_lid"/>
    <property type="match status" value="1"/>
</dbReference>
<dbReference type="GO" id="GO:0003689">
    <property type="term" value="F:DNA clamp loader activity"/>
    <property type="evidence" value="ECO:0007669"/>
    <property type="project" value="UniProtKB-UniRule"/>
</dbReference>
<evidence type="ECO:0000256" key="5">
    <source>
        <dbReference type="ARBA" id="ARBA00022840"/>
    </source>
</evidence>
<evidence type="ECO:0000256" key="3">
    <source>
        <dbReference type="ARBA" id="ARBA00022705"/>
    </source>
</evidence>
<dbReference type="NCBIfam" id="NF003229">
    <property type="entry name" value="PRK04195.1-5"/>
    <property type="match status" value="1"/>
</dbReference>
<comment type="subunit">
    <text evidence="7">Heteromultimer composed of small subunits (RfcS) and large subunits (RfcL).</text>
</comment>
<dbReference type="InterPro" id="IPR023935">
    <property type="entry name" value="Rep_factor-C_lsu"/>
</dbReference>
<proteinExistence type="inferred from homology"/>
<dbReference type="Pfam" id="PF00004">
    <property type="entry name" value="AAA"/>
    <property type="match status" value="1"/>
</dbReference>
<comment type="similarity">
    <text evidence="1 7">Belongs to the activator 1 small subunits family. RfcL subfamily.</text>
</comment>
<dbReference type="GO" id="GO:0005524">
    <property type="term" value="F:ATP binding"/>
    <property type="evidence" value="ECO:0007669"/>
    <property type="project" value="UniProtKB-UniRule"/>
</dbReference>
<feature type="domain" description="AAA+ ATPase" evidence="8">
    <location>
        <begin position="42"/>
        <end position="165"/>
    </location>
</feature>
<dbReference type="AlphaFoldDB" id="A0A7J3JRP3"/>
<reference evidence="9" key="1">
    <citation type="journal article" date="2020" name="mSystems">
        <title>Genome- and Community-Level Interaction Insights into Carbon Utilization and Element Cycling Functions of Hydrothermarchaeota in Hydrothermal Sediment.</title>
        <authorList>
            <person name="Zhou Z."/>
            <person name="Liu Y."/>
            <person name="Xu W."/>
            <person name="Pan J."/>
            <person name="Luo Z.H."/>
            <person name="Li M."/>
        </authorList>
    </citation>
    <scope>NUCLEOTIDE SEQUENCE [LARGE SCALE GENOMIC DNA]</scope>
    <source>
        <strain evidence="9">SpSt-657</strain>
    </source>
</reference>
<comment type="caution">
    <text evidence="9">The sequence shown here is derived from an EMBL/GenBank/DDBJ whole genome shotgun (WGS) entry which is preliminary data.</text>
</comment>
<comment type="function">
    <text evidence="7">Part of the RFC clamp loader complex which loads the PCNA sliding clamp onto DNA.</text>
</comment>
<evidence type="ECO:0000313" key="9">
    <source>
        <dbReference type="EMBL" id="HGQ18671.1"/>
    </source>
</evidence>
<feature type="binding site" evidence="7">
    <location>
        <begin position="50"/>
        <end position="57"/>
    </location>
    <ligand>
        <name>ATP</name>
        <dbReference type="ChEBI" id="CHEBI:30616"/>
    </ligand>
</feature>
<organism evidence="9">
    <name type="scientific">Ignisphaera aggregans</name>
    <dbReference type="NCBI Taxonomy" id="334771"/>
    <lineage>
        <taxon>Archaea</taxon>
        <taxon>Thermoproteota</taxon>
        <taxon>Thermoprotei</taxon>
        <taxon>Desulfurococcales</taxon>
        <taxon>Desulfurococcaceae</taxon>
        <taxon>Ignisphaera</taxon>
    </lineage>
</organism>
<dbReference type="Gene3D" id="3.40.50.300">
    <property type="entry name" value="P-loop containing nucleotide triphosphate hydrolases"/>
    <property type="match status" value="1"/>
</dbReference>
<keyword evidence="5 7" id="KW-0067">ATP-binding</keyword>
<dbReference type="InterPro" id="IPR003959">
    <property type="entry name" value="ATPase_AAA_core"/>
</dbReference>
<evidence type="ECO:0000256" key="6">
    <source>
        <dbReference type="ARBA" id="ARBA00032141"/>
    </source>
</evidence>
<dbReference type="SMART" id="SM00382">
    <property type="entry name" value="AAA"/>
    <property type="match status" value="1"/>
</dbReference>
<sequence length="469" mass="53946">MSHDQRIPWVIKYRPKNLMEIADQEEAKSKVLEWLNKWPNVPKKALLLYGPPGCGKTSLVEAIANEYGYELIEMNASDFRRKTDIERIALRASTSQSLFGFSRKIILLDEIDGISSKEDEGALEAVQELVEKTSVPIIMTANNPWDQNLRILRDLAEFVQFKKLTKSVMKNVLMKICRVEKIVCNEDAIDYIIEKSEGDLRAAINDLQSIGEGFSEVTLERAKLLLRPRDKEKDPFETLRSIFAANYAWQAKTVANQTQLDHEQLKMWLEENIPLQYTDLEDLKRAYEFLSKADLYIGRIVKSGDWDLLTYAMDLMTAGIAVAAKNNTKDKYRWIKYSFPQRILLASRLKEMRNIRDDLAQVLAQHLHISTSTAKNEIIPLLKTIFTVNPLKAAKIALSLGLSEKIVEYLAGANKNAVLEYYRELKKNIISQNQFKHSRPTERDQIDIQKDNLNKGSKKDRDLFAFTKK</sequence>
<dbReference type="SUPFAM" id="SSF52540">
    <property type="entry name" value="P-loop containing nucleoside triphosphate hydrolases"/>
    <property type="match status" value="1"/>
</dbReference>
<dbReference type="PANTHER" id="PTHR23389:SF6">
    <property type="entry name" value="REPLICATION FACTOR C SUBUNIT 1"/>
    <property type="match status" value="1"/>
</dbReference>
<dbReference type="CDD" id="cd18140">
    <property type="entry name" value="HLD_clamp_RFC"/>
    <property type="match status" value="1"/>
</dbReference>
<evidence type="ECO:0000256" key="1">
    <source>
        <dbReference type="ARBA" id="ARBA00006878"/>
    </source>
</evidence>
<dbReference type="PANTHER" id="PTHR23389">
    <property type="entry name" value="CHROMOSOME TRANSMISSION FIDELITY FACTOR 18"/>
    <property type="match status" value="1"/>
</dbReference>
<evidence type="ECO:0000256" key="7">
    <source>
        <dbReference type="HAMAP-Rule" id="MF_01508"/>
    </source>
</evidence>
<dbReference type="InterPro" id="IPR003593">
    <property type="entry name" value="AAA+_ATPase"/>
</dbReference>
<keyword evidence="3 7" id="KW-0235">DNA replication</keyword>
<dbReference type="EMBL" id="DTBZ01000130">
    <property type="protein sequence ID" value="HGQ18671.1"/>
    <property type="molecule type" value="Genomic_DNA"/>
</dbReference>
<evidence type="ECO:0000256" key="4">
    <source>
        <dbReference type="ARBA" id="ARBA00022741"/>
    </source>
</evidence>
<keyword evidence="4 7" id="KW-0547">Nucleotide-binding</keyword>
<dbReference type="GO" id="GO:0016887">
    <property type="term" value="F:ATP hydrolysis activity"/>
    <property type="evidence" value="ECO:0007669"/>
    <property type="project" value="InterPro"/>
</dbReference>
<dbReference type="InterPro" id="IPR027417">
    <property type="entry name" value="P-loop_NTPase"/>
</dbReference>
<evidence type="ECO:0000256" key="2">
    <source>
        <dbReference type="ARBA" id="ARBA00014793"/>
    </source>
</evidence>
<protein>
    <recommendedName>
        <fullName evidence="2 7">Replication factor C large subunit</fullName>
        <shortName evidence="7">RFC large subunit</shortName>
    </recommendedName>
    <alternativeName>
        <fullName evidence="6 7">Clamp loader large subunit</fullName>
    </alternativeName>
</protein>
<gene>
    <name evidence="7" type="primary">rfcL</name>
    <name evidence="9" type="ORF">ENU30_06855</name>
</gene>
<dbReference type="Gene3D" id="1.10.8.60">
    <property type="match status" value="1"/>
</dbReference>